<dbReference type="OrthoDB" id="9805924at2"/>
<keyword evidence="3 5" id="KW-0012">Acyltransferase</keyword>
<organism evidence="5 6">
    <name type="scientific">Oryzihumus leptocrescens</name>
    <dbReference type="NCBI Taxonomy" id="297536"/>
    <lineage>
        <taxon>Bacteria</taxon>
        <taxon>Bacillati</taxon>
        <taxon>Actinomycetota</taxon>
        <taxon>Actinomycetes</taxon>
        <taxon>Micrococcales</taxon>
        <taxon>Intrasporangiaceae</taxon>
        <taxon>Oryzihumus</taxon>
    </lineage>
</organism>
<protein>
    <submittedName>
        <fullName evidence="5">L-amino acid N-acyltransferase YncA</fullName>
    </submittedName>
</protein>
<gene>
    <name evidence="5" type="ORF">FB474_0532</name>
</gene>
<dbReference type="PANTHER" id="PTHR10545:SF29">
    <property type="entry name" value="GH14572P-RELATED"/>
    <property type="match status" value="1"/>
</dbReference>
<evidence type="ECO:0000256" key="2">
    <source>
        <dbReference type="ARBA" id="ARBA00022679"/>
    </source>
</evidence>
<keyword evidence="6" id="KW-1185">Reference proteome</keyword>
<dbReference type="InterPro" id="IPR051016">
    <property type="entry name" value="Diverse_Substrate_AcTransf"/>
</dbReference>
<dbReference type="PROSITE" id="PS51186">
    <property type="entry name" value="GNAT"/>
    <property type="match status" value="1"/>
</dbReference>
<dbReference type="PANTHER" id="PTHR10545">
    <property type="entry name" value="DIAMINE N-ACETYLTRANSFERASE"/>
    <property type="match status" value="1"/>
</dbReference>
<dbReference type="SUPFAM" id="SSF55729">
    <property type="entry name" value="Acyl-CoA N-acyltransferases (Nat)"/>
    <property type="match status" value="1"/>
</dbReference>
<dbReference type="Proteomes" id="UP000319514">
    <property type="component" value="Unassembled WGS sequence"/>
</dbReference>
<feature type="domain" description="N-acetyltransferase" evidence="4">
    <location>
        <begin position="7"/>
        <end position="165"/>
    </location>
</feature>
<comment type="similarity">
    <text evidence="1">Belongs to the acetyltransferase family.</text>
</comment>
<keyword evidence="2 5" id="KW-0808">Transferase</keyword>
<evidence type="ECO:0000313" key="6">
    <source>
        <dbReference type="Proteomes" id="UP000319514"/>
    </source>
</evidence>
<sequence>MTTRHTATIRPATPDDVPAILRLVHELAVYEKEPDAVEATPEGFLACLFPADGAPTAWAHVAEVDGEVVGMAVWYLTFSTWLGRPGIWLEDLYVTPEQRGSGLGKELLATLARICVERGYGRLEWWVLRWNTPSIGFYEGLGAQAQDEWSVYRLDGAALEGLGRA</sequence>
<evidence type="ECO:0000256" key="1">
    <source>
        <dbReference type="ARBA" id="ARBA00008694"/>
    </source>
</evidence>
<dbReference type="FunFam" id="3.40.630.30:FF:000064">
    <property type="entry name" value="GNAT family acetyltransferase"/>
    <property type="match status" value="1"/>
</dbReference>
<dbReference type="AlphaFoldDB" id="A0A542ZFS3"/>
<name>A0A542ZFS3_9MICO</name>
<accession>A0A542ZFS3</accession>
<dbReference type="GO" id="GO:0008080">
    <property type="term" value="F:N-acetyltransferase activity"/>
    <property type="evidence" value="ECO:0007669"/>
    <property type="project" value="UniProtKB-ARBA"/>
</dbReference>
<evidence type="ECO:0000313" key="5">
    <source>
        <dbReference type="EMBL" id="TQL59184.1"/>
    </source>
</evidence>
<dbReference type="Pfam" id="PF00583">
    <property type="entry name" value="Acetyltransf_1"/>
    <property type="match status" value="1"/>
</dbReference>
<dbReference type="InterPro" id="IPR016181">
    <property type="entry name" value="Acyl_CoA_acyltransferase"/>
</dbReference>
<reference evidence="5 6" key="1">
    <citation type="submission" date="2019-06" db="EMBL/GenBank/DDBJ databases">
        <title>Sequencing the genomes of 1000 actinobacteria strains.</title>
        <authorList>
            <person name="Klenk H.-P."/>
        </authorList>
    </citation>
    <scope>NUCLEOTIDE SEQUENCE [LARGE SCALE GENOMIC DNA]</scope>
    <source>
        <strain evidence="5 6">DSM 18082</strain>
    </source>
</reference>
<dbReference type="Gene3D" id="3.40.630.30">
    <property type="match status" value="1"/>
</dbReference>
<proteinExistence type="inferred from homology"/>
<comment type="caution">
    <text evidence="5">The sequence shown here is derived from an EMBL/GenBank/DDBJ whole genome shotgun (WGS) entry which is preliminary data.</text>
</comment>
<dbReference type="CDD" id="cd04301">
    <property type="entry name" value="NAT_SF"/>
    <property type="match status" value="1"/>
</dbReference>
<dbReference type="RefSeq" id="WP_141787240.1">
    <property type="nucleotide sequence ID" value="NZ_BAAAKX010000009.1"/>
</dbReference>
<dbReference type="EMBL" id="VFOQ01000001">
    <property type="protein sequence ID" value="TQL59184.1"/>
    <property type="molecule type" value="Genomic_DNA"/>
</dbReference>
<dbReference type="InterPro" id="IPR000182">
    <property type="entry name" value="GNAT_dom"/>
</dbReference>
<evidence type="ECO:0000259" key="4">
    <source>
        <dbReference type="PROSITE" id="PS51186"/>
    </source>
</evidence>
<evidence type="ECO:0000256" key="3">
    <source>
        <dbReference type="ARBA" id="ARBA00023315"/>
    </source>
</evidence>